<organism evidence="1 2">
    <name type="scientific">Methylophilus medardicus</name>
    <dbReference type="NCBI Taxonomy" id="2588534"/>
    <lineage>
        <taxon>Bacteria</taxon>
        <taxon>Pseudomonadati</taxon>
        <taxon>Pseudomonadota</taxon>
        <taxon>Betaproteobacteria</taxon>
        <taxon>Nitrosomonadales</taxon>
        <taxon>Methylophilaceae</taxon>
        <taxon>Methylophilus</taxon>
    </lineage>
</organism>
<sequence length="132" mass="14750">MEDSENELTFQFEADSEYSVSLETATSLMTIVGAPSLEALIQHSLALLRDHLEIAYPKEAEEISTSEHWCNIARQLPNGINVGVISGFINRNTQNNAQVSNEYSLQELMSDVTDENKHEHIDFGKPIGKDMP</sequence>
<dbReference type="OrthoDB" id="8538137at2"/>
<protein>
    <submittedName>
        <fullName evidence="1">Uncharacterized protein</fullName>
    </submittedName>
</protein>
<evidence type="ECO:0000313" key="2">
    <source>
        <dbReference type="Proteomes" id="UP000311008"/>
    </source>
</evidence>
<name>A0A5B8CTZ7_9PROT</name>
<dbReference type="KEGG" id="mmec:FIU01_09675"/>
<dbReference type="Proteomes" id="UP000311008">
    <property type="component" value="Chromosome"/>
</dbReference>
<keyword evidence="2" id="KW-1185">Reference proteome</keyword>
<proteinExistence type="predicted"/>
<dbReference type="EMBL" id="CP040946">
    <property type="protein sequence ID" value="QDC44762.1"/>
    <property type="molecule type" value="Genomic_DNA"/>
</dbReference>
<evidence type="ECO:0000313" key="1">
    <source>
        <dbReference type="EMBL" id="QDC44762.1"/>
    </source>
</evidence>
<dbReference type="RefSeq" id="WP_140004092.1">
    <property type="nucleotide sequence ID" value="NZ_CP040946.1"/>
</dbReference>
<dbReference type="AlphaFoldDB" id="A0A5B8CTZ7"/>
<accession>A0A5B8CTZ7</accession>
<reference evidence="2" key="1">
    <citation type="journal article" date="2019" name="ISME J.">
        <title>Evolution in action: habitat transition from sediment to the pelagial leads to genome streamlining in Methylophilaceae.</title>
        <authorList>
            <person name="Salcher M."/>
            <person name="Schaefle D."/>
            <person name="Kaspar M."/>
            <person name="Neuenschwander S.M."/>
            <person name="Ghai R."/>
        </authorList>
    </citation>
    <scope>NUCLEOTIDE SEQUENCE [LARGE SCALE GENOMIC DNA]</scope>
    <source>
        <strain evidence="2">MMS-M-51</strain>
    </source>
</reference>
<gene>
    <name evidence="1" type="ORF">FIU01_09675</name>
</gene>